<dbReference type="HOGENOM" id="CLU_033082_3_2_1"/>
<dbReference type="SMART" id="SM00225">
    <property type="entry name" value="BTB"/>
    <property type="match status" value="1"/>
</dbReference>
<accession>A0A067SCB5</accession>
<dbReference type="Proteomes" id="UP000027222">
    <property type="component" value="Unassembled WGS sequence"/>
</dbReference>
<dbReference type="SUPFAM" id="SSF54695">
    <property type="entry name" value="POZ domain"/>
    <property type="match status" value="1"/>
</dbReference>
<feature type="domain" description="BTB" evidence="1">
    <location>
        <begin position="32"/>
        <end position="99"/>
    </location>
</feature>
<sequence length="331" mass="38393">MSKESPPAKRQRTYECPDEEITRASRFWFDDGNVVLQAENRQYRVHRSMLSRHSNIFRDMFNMPQPCEPAEPSVEGCPLILLTDEAEDLEQVLSIFYDNIRTNDMRELLPYHQLASILRFGKKYEIDYLRDEGLKRLRLEFPTTLELWDNSYNQCLHIMGSPTIYYDVINLAHELSIQSSLPTMYVGLISTSNAKVLLSGRPLGRLSEEKVYLNQEALHSCLIGRDKILTAVQKILKDWVSRTDIIPANGCRSVDRCRSHRLVTILGLSIFNLLPTLDILNPNPPIEPRKICLVCVDSVKQAHSHVRKEIWESLPSYFDLPKWEDLKDFDQ</sequence>
<evidence type="ECO:0000259" key="1">
    <source>
        <dbReference type="PROSITE" id="PS50097"/>
    </source>
</evidence>
<reference evidence="3" key="1">
    <citation type="journal article" date="2014" name="Proc. Natl. Acad. Sci. U.S.A.">
        <title>Extensive sampling of basidiomycete genomes demonstrates inadequacy of the white-rot/brown-rot paradigm for wood decay fungi.</title>
        <authorList>
            <person name="Riley R."/>
            <person name="Salamov A.A."/>
            <person name="Brown D.W."/>
            <person name="Nagy L.G."/>
            <person name="Floudas D."/>
            <person name="Held B.W."/>
            <person name="Levasseur A."/>
            <person name="Lombard V."/>
            <person name="Morin E."/>
            <person name="Otillar R."/>
            <person name="Lindquist E.A."/>
            <person name="Sun H."/>
            <person name="LaButti K.M."/>
            <person name="Schmutz J."/>
            <person name="Jabbour D."/>
            <person name="Luo H."/>
            <person name="Baker S.E."/>
            <person name="Pisabarro A.G."/>
            <person name="Walton J.D."/>
            <person name="Blanchette R.A."/>
            <person name="Henrissat B."/>
            <person name="Martin F."/>
            <person name="Cullen D."/>
            <person name="Hibbett D.S."/>
            <person name="Grigoriev I.V."/>
        </authorList>
    </citation>
    <scope>NUCLEOTIDE SEQUENCE [LARGE SCALE GENOMIC DNA]</scope>
    <source>
        <strain evidence="3">CBS 339.88</strain>
    </source>
</reference>
<gene>
    <name evidence="2" type="ORF">GALMADRAFT_79593</name>
</gene>
<proteinExistence type="predicted"/>
<name>A0A067SCB5_GALM3</name>
<dbReference type="EMBL" id="KL142413">
    <property type="protein sequence ID" value="KDR67627.1"/>
    <property type="molecule type" value="Genomic_DNA"/>
</dbReference>
<dbReference type="Pfam" id="PF00651">
    <property type="entry name" value="BTB"/>
    <property type="match status" value="1"/>
</dbReference>
<dbReference type="InterPro" id="IPR011333">
    <property type="entry name" value="SKP1/BTB/POZ_sf"/>
</dbReference>
<evidence type="ECO:0000313" key="3">
    <source>
        <dbReference type="Proteomes" id="UP000027222"/>
    </source>
</evidence>
<dbReference type="CDD" id="cd18186">
    <property type="entry name" value="BTB_POZ_ZBTB_KLHL-like"/>
    <property type="match status" value="1"/>
</dbReference>
<organism evidence="2 3">
    <name type="scientific">Galerina marginata (strain CBS 339.88)</name>
    <dbReference type="NCBI Taxonomy" id="685588"/>
    <lineage>
        <taxon>Eukaryota</taxon>
        <taxon>Fungi</taxon>
        <taxon>Dikarya</taxon>
        <taxon>Basidiomycota</taxon>
        <taxon>Agaricomycotina</taxon>
        <taxon>Agaricomycetes</taxon>
        <taxon>Agaricomycetidae</taxon>
        <taxon>Agaricales</taxon>
        <taxon>Agaricineae</taxon>
        <taxon>Strophariaceae</taxon>
        <taxon>Galerina</taxon>
    </lineage>
</organism>
<evidence type="ECO:0000313" key="2">
    <source>
        <dbReference type="EMBL" id="KDR67627.1"/>
    </source>
</evidence>
<dbReference type="AlphaFoldDB" id="A0A067SCB5"/>
<dbReference type="OrthoDB" id="2799068at2759"/>
<protein>
    <recommendedName>
        <fullName evidence="1">BTB domain-containing protein</fullName>
    </recommendedName>
</protein>
<dbReference type="Gene3D" id="3.30.710.10">
    <property type="entry name" value="Potassium Channel Kv1.1, Chain A"/>
    <property type="match status" value="1"/>
</dbReference>
<dbReference type="PROSITE" id="PS50097">
    <property type="entry name" value="BTB"/>
    <property type="match status" value="1"/>
</dbReference>
<dbReference type="STRING" id="685588.A0A067SCB5"/>
<dbReference type="InterPro" id="IPR000210">
    <property type="entry name" value="BTB/POZ_dom"/>
</dbReference>
<keyword evidence="3" id="KW-1185">Reference proteome</keyword>